<evidence type="ECO:0000313" key="11">
    <source>
        <dbReference type="Proteomes" id="UP000314981"/>
    </source>
</evidence>
<dbReference type="AlphaFoldDB" id="A0A4W2EE34"/>
<name>A0A4W2EE34_BOBOX</name>
<keyword evidence="4" id="KW-0138">CF(0)</keyword>
<accession>A0A4W2EE34</accession>
<dbReference type="Ensembl" id="ENSBIXT00000045371.1">
    <property type="protein sequence ID" value="ENSBIXP00000034222.1"/>
    <property type="gene ID" value="ENSBIXG00000017145.1"/>
</dbReference>
<evidence type="ECO:0000256" key="2">
    <source>
        <dbReference type="ARBA" id="ARBA00005699"/>
    </source>
</evidence>
<dbReference type="GO" id="GO:0015078">
    <property type="term" value="F:proton transmembrane transporter activity"/>
    <property type="evidence" value="ECO:0007669"/>
    <property type="project" value="InterPro"/>
</dbReference>
<keyword evidence="8" id="KW-0472">Membrane</keyword>
<dbReference type="STRING" id="30522.A0A4W2EE34"/>
<protein>
    <submittedName>
        <fullName evidence="10">Uncharacterized protein</fullName>
    </submittedName>
</protein>
<proteinExistence type="inferred from homology"/>
<keyword evidence="7" id="KW-0496">Mitochondrion</keyword>
<dbReference type="Proteomes" id="UP000314981">
    <property type="component" value="Chromosome 19"/>
</dbReference>
<organism evidence="10 11">
    <name type="scientific">Bos indicus x Bos taurus</name>
    <name type="common">Hybrid cattle</name>
    <dbReference type="NCBI Taxonomy" id="30522"/>
    <lineage>
        <taxon>Eukaryota</taxon>
        <taxon>Metazoa</taxon>
        <taxon>Chordata</taxon>
        <taxon>Craniata</taxon>
        <taxon>Vertebrata</taxon>
        <taxon>Euteleostomi</taxon>
        <taxon>Mammalia</taxon>
        <taxon>Eutheria</taxon>
        <taxon>Laurasiatheria</taxon>
        <taxon>Artiodactyla</taxon>
        <taxon>Ruminantia</taxon>
        <taxon>Pecora</taxon>
        <taxon>Bovidae</taxon>
        <taxon>Bovinae</taxon>
        <taxon>Bos</taxon>
    </lineage>
</organism>
<evidence type="ECO:0000256" key="8">
    <source>
        <dbReference type="ARBA" id="ARBA00023136"/>
    </source>
</evidence>
<evidence type="ECO:0000313" key="10">
    <source>
        <dbReference type="Ensembl" id="ENSBIXP00000034222.1"/>
    </source>
</evidence>
<evidence type="ECO:0000256" key="5">
    <source>
        <dbReference type="ARBA" id="ARBA00022781"/>
    </source>
</evidence>
<evidence type="ECO:0000256" key="4">
    <source>
        <dbReference type="ARBA" id="ARBA00022547"/>
    </source>
</evidence>
<dbReference type="OMA" id="TTELWMW"/>
<evidence type="ECO:0000256" key="9">
    <source>
        <dbReference type="ARBA" id="ARBA00023310"/>
    </source>
</evidence>
<keyword evidence="6" id="KW-0406">Ion transport</keyword>
<dbReference type="InterPro" id="IPR006808">
    <property type="entry name" value="ATP_synth_F0_gsu_mt"/>
</dbReference>
<dbReference type="GO" id="GO:0045259">
    <property type="term" value="C:proton-transporting ATP synthase complex"/>
    <property type="evidence" value="ECO:0007669"/>
    <property type="project" value="UniProtKB-KW"/>
</dbReference>
<dbReference type="Pfam" id="PF04718">
    <property type="entry name" value="ATP-synt_G"/>
    <property type="match status" value="1"/>
</dbReference>
<comment type="similarity">
    <text evidence="2">Belongs to the ATPase g subunit family.</text>
</comment>
<keyword evidence="5" id="KW-0375">Hydrogen ion transport</keyword>
<evidence type="ECO:0000256" key="1">
    <source>
        <dbReference type="ARBA" id="ARBA00004325"/>
    </source>
</evidence>
<reference evidence="10" key="3">
    <citation type="submission" date="2025-09" db="UniProtKB">
        <authorList>
            <consortium name="Ensembl"/>
        </authorList>
    </citation>
    <scope>IDENTIFICATION</scope>
</reference>
<dbReference type="GO" id="GO:0031966">
    <property type="term" value="C:mitochondrial membrane"/>
    <property type="evidence" value="ECO:0007669"/>
    <property type="project" value="UniProtKB-SubCell"/>
</dbReference>
<dbReference type="GO" id="GO:0015986">
    <property type="term" value="P:proton motive force-driven ATP synthesis"/>
    <property type="evidence" value="ECO:0007669"/>
    <property type="project" value="InterPro"/>
</dbReference>
<evidence type="ECO:0000256" key="6">
    <source>
        <dbReference type="ARBA" id="ARBA00023065"/>
    </source>
</evidence>
<reference evidence="10" key="2">
    <citation type="submission" date="2025-08" db="UniProtKB">
        <authorList>
            <consortium name="Ensembl"/>
        </authorList>
    </citation>
    <scope>IDENTIFICATION</scope>
</reference>
<sequence>VAQFIRNFAEKAPALVKSAATYSKPQSAAFGDKMLKKMIHTAMVFPVVIVQAASFNQLPVKAALLGGLVTTELWMWFHGGEIIAKCGIIGCDV</sequence>
<comment type="subcellular location">
    <subcellularLocation>
        <location evidence="1">Mitochondrion membrane</location>
    </subcellularLocation>
</comment>
<evidence type="ECO:0000256" key="7">
    <source>
        <dbReference type="ARBA" id="ARBA00023128"/>
    </source>
</evidence>
<keyword evidence="11" id="KW-1185">Reference proteome</keyword>
<reference evidence="10 11" key="1">
    <citation type="submission" date="2018-11" db="EMBL/GenBank/DDBJ databases">
        <title>Haplotype-resolved cattle genomes.</title>
        <authorList>
            <person name="Low W.Y."/>
            <person name="Tearle R."/>
            <person name="Bickhart D.M."/>
            <person name="Rosen B.D."/>
            <person name="Koren S."/>
            <person name="Rhie A."/>
            <person name="Hiendleder S."/>
            <person name="Phillippy A.M."/>
            <person name="Smith T.P.L."/>
            <person name="Williams J.L."/>
        </authorList>
    </citation>
    <scope>NUCLEOTIDE SEQUENCE [LARGE SCALE GENOMIC DNA]</scope>
</reference>
<keyword evidence="3" id="KW-0813">Transport</keyword>
<evidence type="ECO:0000256" key="3">
    <source>
        <dbReference type="ARBA" id="ARBA00022448"/>
    </source>
</evidence>
<keyword evidence="9" id="KW-0066">ATP synthesis</keyword>